<proteinExistence type="predicted"/>
<evidence type="ECO:0000313" key="8">
    <source>
        <dbReference type="Proteomes" id="UP000639859"/>
    </source>
</evidence>
<name>A0ABS0SVK0_9CAUL</name>
<feature type="transmembrane region" description="Helical" evidence="5">
    <location>
        <begin position="367"/>
        <end position="386"/>
    </location>
</feature>
<reference evidence="7 8" key="1">
    <citation type="submission" date="2020-11" db="EMBL/GenBank/DDBJ databases">
        <title>genome sequence of strain KACC 18849.</title>
        <authorList>
            <person name="Gao J."/>
            <person name="Zhang X."/>
        </authorList>
    </citation>
    <scope>NUCLEOTIDE SEQUENCE [LARGE SCALE GENOMIC DNA]</scope>
    <source>
        <strain evidence="7 8">KACC 18849</strain>
    </source>
</reference>
<feature type="transmembrane region" description="Helical" evidence="5">
    <location>
        <begin position="171"/>
        <end position="190"/>
    </location>
</feature>
<sequence length="455" mass="45780">MTRPMSIESSRLPWITAAASFGFLVTQLDVTIVNVALDAIGDGFGAPTAQLQWVVDAYVLALAAMLLSAGAIGDRVGPRRAFLAGLVLFGLASAACGFATSPLALILARAAQGAAGALLIPPSLALIARAAHGDDRRRAAAVGWWTAAGGVSIAAGPVLGGLLVESLGWRWVFFVNLPLCAIGAVLTLLVAREAPAKPKVPFDLVGQALAAAAVTLLVGGLIEGGHRGWSGAPLAALVAGLVLAVGFVLFERRAPHPAMPLSVFRRRPAWSAVVVGSALNFTYYGLIFVLGLYMLRVLHWAPAKAGLAFLPLTATFIVSNLLSGSLVGRFGAKVVTSGGVLVAACGYALTARLGAGSDLLDMLPGFALIPGGMGLAIPALTSGLLASVDRHDAGAASGVLNACRQVGGAAGVAIFGALAGAGMVTGLRTSAVVAAVMLAGAAAVLLAPARKASDR</sequence>
<feature type="transmembrane region" description="Helical" evidence="5">
    <location>
        <begin position="406"/>
        <end position="425"/>
    </location>
</feature>
<dbReference type="EMBL" id="JADWOX010000002">
    <property type="protein sequence ID" value="MBI1682708.1"/>
    <property type="molecule type" value="Genomic_DNA"/>
</dbReference>
<organism evidence="7 8">
    <name type="scientific">Caulobacter hibisci</name>
    <dbReference type="NCBI Taxonomy" id="2035993"/>
    <lineage>
        <taxon>Bacteria</taxon>
        <taxon>Pseudomonadati</taxon>
        <taxon>Pseudomonadota</taxon>
        <taxon>Alphaproteobacteria</taxon>
        <taxon>Caulobacterales</taxon>
        <taxon>Caulobacteraceae</taxon>
        <taxon>Caulobacter</taxon>
    </lineage>
</organism>
<dbReference type="PROSITE" id="PS50850">
    <property type="entry name" value="MFS"/>
    <property type="match status" value="1"/>
</dbReference>
<dbReference type="Proteomes" id="UP000639859">
    <property type="component" value="Unassembled WGS sequence"/>
</dbReference>
<feature type="transmembrane region" description="Helical" evidence="5">
    <location>
        <begin position="106"/>
        <end position="127"/>
    </location>
</feature>
<keyword evidence="8" id="KW-1185">Reference proteome</keyword>
<feature type="transmembrane region" description="Helical" evidence="5">
    <location>
        <begin position="301"/>
        <end position="322"/>
    </location>
</feature>
<gene>
    <name evidence="7" type="ORF">I4Q42_03405</name>
</gene>
<evidence type="ECO:0000256" key="2">
    <source>
        <dbReference type="ARBA" id="ARBA00022692"/>
    </source>
</evidence>
<evidence type="ECO:0000256" key="1">
    <source>
        <dbReference type="ARBA" id="ARBA00004141"/>
    </source>
</evidence>
<dbReference type="Gene3D" id="1.20.1720.10">
    <property type="entry name" value="Multidrug resistance protein D"/>
    <property type="match status" value="1"/>
</dbReference>
<dbReference type="InterPro" id="IPR011701">
    <property type="entry name" value="MFS"/>
</dbReference>
<feature type="transmembrane region" description="Helical" evidence="5">
    <location>
        <begin position="12"/>
        <end position="37"/>
    </location>
</feature>
<dbReference type="CDD" id="cd17321">
    <property type="entry name" value="MFS_MMR_MDR_like"/>
    <property type="match status" value="1"/>
</dbReference>
<feature type="transmembrane region" description="Helical" evidence="5">
    <location>
        <begin position="81"/>
        <end position="100"/>
    </location>
</feature>
<keyword evidence="3 5" id="KW-1133">Transmembrane helix</keyword>
<protein>
    <submittedName>
        <fullName evidence="7">MFS transporter</fullName>
    </submittedName>
</protein>
<keyword evidence="4 5" id="KW-0472">Membrane</keyword>
<feature type="domain" description="Major facilitator superfamily (MFS) profile" evidence="6">
    <location>
        <begin position="15"/>
        <end position="452"/>
    </location>
</feature>
<keyword evidence="2 5" id="KW-0812">Transmembrane</keyword>
<feature type="transmembrane region" description="Helical" evidence="5">
    <location>
        <begin position="139"/>
        <end position="159"/>
    </location>
</feature>
<dbReference type="RefSeq" id="WP_198574659.1">
    <property type="nucleotide sequence ID" value="NZ_JADWOX010000002.1"/>
</dbReference>
<dbReference type="Pfam" id="PF07690">
    <property type="entry name" value="MFS_1"/>
    <property type="match status" value="1"/>
</dbReference>
<dbReference type="InterPro" id="IPR020846">
    <property type="entry name" value="MFS_dom"/>
</dbReference>
<comment type="caution">
    <text evidence="7">The sequence shown here is derived from an EMBL/GenBank/DDBJ whole genome shotgun (WGS) entry which is preliminary data.</text>
</comment>
<accession>A0ABS0SVK0</accession>
<feature type="transmembrane region" description="Helical" evidence="5">
    <location>
        <begin position="270"/>
        <end position="295"/>
    </location>
</feature>
<comment type="subcellular location">
    <subcellularLocation>
        <location evidence="1">Membrane</location>
        <topology evidence="1">Multi-pass membrane protein</topology>
    </subcellularLocation>
</comment>
<feature type="transmembrane region" description="Helical" evidence="5">
    <location>
        <begin position="431"/>
        <end position="449"/>
    </location>
</feature>
<evidence type="ECO:0000256" key="5">
    <source>
        <dbReference type="SAM" id="Phobius"/>
    </source>
</evidence>
<evidence type="ECO:0000259" key="6">
    <source>
        <dbReference type="PROSITE" id="PS50850"/>
    </source>
</evidence>
<dbReference type="SUPFAM" id="SSF103473">
    <property type="entry name" value="MFS general substrate transporter"/>
    <property type="match status" value="1"/>
</dbReference>
<evidence type="ECO:0000256" key="3">
    <source>
        <dbReference type="ARBA" id="ARBA00022989"/>
    </source>
</evidence>
<dbReference type="Gene3D" id="1.20.1250.20">
    <property type="entry name" value="MFS general substrate transporter like domains"/>
    <property type="match status" value="1"/>
</dbReference>
<dbReference type="InterPro" id="IPR036259">
    <property type="entry name" value="MFS_trans_sf"/>
</dbReference>
<dbReference type="PANTHER" id="PTHR42718">
    <property type="entry name" value="MAJOR FACILITATOR SUPERFAMILY MULTIDRUG TRANSPORTER MFSC"/>
    <property type="match status" value="1"/>
</dbReference>
<evidence type="ECO:0000313" key="7">
    <source>
        <dbReference type="EMBL" id="MBI1682708.1"/>
    </source>
</evidence>
<dbReference type="PANTHER" id="PTHR42718:SF42">
    <property type="entry name" value="EXPORT PROTEIN"/>
    <property type="match status" value="1"/>
</dbReference>
<evidence type="ECO:0000256" key="4">
    <source>
        <dbReference type="ARBA" id="ARBA00023136"/>
    </source>
</evidence>
<feature type="transmembrane region" description="Helical" evidence="5">
    <location>
        <begin position="202"/>
        <end position="222"/>
    </location>
</feature>
<feature type="transmembrane region" description="Helical" evidence="5">
    <location>
        <begin position="334"/>
        <end position="355"/>
    </location>
</feature>
<feature type="transmembrane region" description="Helical" evidence="5">
    <location>
        <begin position="228"/>
        <end position="250"/>
    </location>
</feature>
<feature type="transmembrane region" description="Helical" evidence="5">
    <location>
        <begin position="49"/>
        <end position="69"/>
    </location>
</feature>